<dbReference type="Gene3D" id="3.90.1140.10">
    <property type="entry name" value="Cyclic phosphodiesterase"/>
    <property type="match status" value="1"/>
</dbReference>
<gene>
    <name evidence="7" type="ORF">BB560_003157</name>
</gene>
<keyword evidence="2" id="KW-0378">Hydrolase</keyword>
<evidence type="ECO:0000256" key="1">
    <source>
        <dbReference type="ARBA" id="ARBA00022722"/>
    </source>
</evidence>
<keyword evidence="1" id="KW-0540">Nuclease</keyword>
<proteinExistence type="predicted"/>
<dbReference type="STRING" id="133381.A0A2T9ZCR8"/>
<keyword evidence="3" id="KW-0456">Lyase</keyword>
<dbReference type="GO" id="GO:0034477">
    <property type="term" value="P:U6 snRNA 3'-end processing"/>
    <property type="evidence" value="ECO:0007669"/>
    <property type="project" value="InterPro"/>
</dbReference>
<dbReference type="AlphaFoldDB" id="A0A2T9ZCR8"/>
<protein>
    <recommendedName>
        <fullName evidence="5">U6 snRNA phosphodiesterase 1</fullName>
    </recommendedName>
    <alternativeName>
        <fullName evidence="6">3'-5' RNA exonuclease USB1</fullName>
    </alternativeName>
</protein>
<dbReference type="PANTHER" id="PTHR13522">
    <property type="entry name" value="U6 SNRNA PHOSPHODIESTERASE 1"/>
    <property type="match status" value="1"/>
</dbReference>
<keyword evidence="8" id="KW-1185">Reference proteome</keyword>
<dbReference type="Proteomes" id="UP000245609">
    <property type="component" value="Unassembled WGS sequence"/>
</dbReference>
<keyword evidence="4" id="KW-0539">Nucleus</keyword>
<organism evidence="7 8">
    <name type="scientific">Smittium megazygosporum</name>
    <dbReference type="NCBI Taxonomy" id="133381"/>
    <lineage>
        <taxon>Eukaryota</taxon>
        <taxon>Fungi</taxon>
        <taxon>Fungi incertae sedis</taxon>
        <taxon>Zoopagomycota</taxon>
        <taxon>Kickxellomycotina</taxon>
        <taxon>Harpellomycetes</taxon>
        <taxon>Harpellales</taxon>
        <taxon>Legeriomycetaceae</taxon>
        <taxon>Smittium</taxon>
    </lineage>
</organism>
<dbReference type="InterPro" id="IPR027521">
    <property type="entry name" value="Usb1"/>
</dbReference>
<name>A0A2T9ZCR8_9FUNG</name>
<evidence type="ECO:0000313" key="7">
    <source>
        <dbReference type="EMBL" id="PVV02386.1"/>
    </source>
</evidence>
<dbReference type="PANTHER" id="PTHR13522:SF3">
    <property type="entry name" value="U6 SNRNA PHOSPHODIESTERASE 1"/>
    <property type="match status" value="1"/>
</dbReference>
<dbReference type="OrthoDB" id="49151at2759"/>
<evidence type="ECO:0000256" key="4">
    <source>
        <dbReference type="ARBA" id="ARBA00023242"/>
    </source>
</evidence>
<dbReference type="GO" id="GO:0005634">
    <property type="term" value="C:nucleus"/>
    <property type="evidence" value="ECO:0007669"/>
    <property type="project" value="TreeGrafter"/>
</dbReference>
<dbReference type="GO" id="GO:0000175">
    <property type="term" value="F:3'-5'-RNA exonuclease activity"/>
    <property type="evidence" value="ECO:0007669"/>
    <property type="project" value="TreeGrafter"/>
</dbReference>
<evidence type="ECO:0000313" key="8">
    <source>
        <dbReference type="Proteomes" id="UP000245609"/>
    </source>
</evidence>
<accession>A0A2T9ZCR8</accession>
<sequence>MSRLVDYSDSEESLDGNECSVQLDLMQDKKSAFNNSKINKNEKEDVLDWNCLCIPKKVKGNWAVHVSIQVEISDSLLKFASECIKTSFEHFNTKKITCEIYELYDNRLIIVQDTLNSPFFSFDTGAVESDGFCDDGVSSLHISLTRPAFIKFHHIDSFVKKCKSLISNLSSFELLLGGVVCLVNENFSRSFIATKVLLRVVEILNSIMQEFGLPPFHSIPIFHCSFAWAHGDILFDKELEAKLSNEIQDDIMIDKVYVSSILLKIGNTDFDLHLK</sequence>
<evidence type="ECO:0000256" key="5">
    <source>
        <dbReference type="ARBA" id="ARBA00029543"/>
    </source>
</evidence>
<evidence type="ECO:0000256" key="3">
    <source>
        <dbReference type="ARBA" id="ARBA00023239"/>
    </source>
</evidence>
<reference evidence="7 8" key="1">
    <citation type="journal article" date="2018" name="MBio">
        <title>Comparative Genomics Reveals the Core Gene Toolbox for the Fungus-Insect Symbiosis.</title>
        <authorList>
            <person name="Wang Y."/>
            <person name="Stata M."/>
            <person name="Wang W."/>
            <person name="Stajich J.E."/>
            <person name="White M.M."/>
            <person name="Moncalvo J.M."/>
        </authorList>
    </citation>
    <scope>NUCLEOTIDE SEQUENCE [LARGE SCALE GENOMIC DNA]</scope>
    <source>
        <strain evidence="7 8">SC-DP-2</strain>
    </source>
</reference>
<dbReference type="Pfam" id="PF09749">
    <property type="entry name" value="HVSL"/>
    <property type="match status" value="1"/>
</dbReference>
<evidence type="ECO:0000256" key="6">
    <source>
        <dbReference type="ARBA" id="ARBA00030030"/>
    </source>
</evidence>
<dbReference type="EMBL" id="MBFS01000485">
    <property type="protein sequence ID" value="PVV02386.1"/>
    <property type="molecule type" value="Genomic_DNA"/>
</dbReference>
<comment type="caution">
    <text evidence="7">The sequence shown here is derived from an EMBL/GenBank/DDBJ whole genome shotgun (WGS) entry which is preliminary data.</text>
</comment>
<dbReference type="GO" id="GO:0016829">
    <property type="term" value="F:lyase activity"/>
    <property type="evidence" value="ECO:0007669"/>
    <property type="project" value="UniProtKB-KW"/>
</dbReference>
<evidence type="ECO:0000256" key="2">
    <source>
        <dbReference type="ARBA" id="ARBA00022801"/>
    </source>
</evidence>